<dbReference type="InterPro" id="IPR024930">
    <property type="entry name" value="Skp_dom_sf"/>
</dbReference>
<dbReference type="Proteomes" id="UP000321863">
    <property type="component" value="Unassembled WGS sequence"/>
</dbReference>
<feature type="signal peptide" evidence="1">
    <location>
        <begin position="1"/>
        <end position="19"/>
    </location>
</feature>
<evidence type="ECO:0000313" key="2">
    <source>
        <dbReference type="EMBL" id="GEN78092.1"/>
    </source>
</evidence>
<protein>
    <recommendedName>
        <fullName evidence="4">Outer membrane protein</fullName>
    </recommendedName>
</protein>
<comment type="caution">
    <text evidence="2">The sequence shown here is derived from an EMBL/GenBank/DDBJ whole genome shotgun (WGS) entry which is preliminary data.</text>
</comment>
<evidence type="ECO:0000313" key="3">
    <source>
        <dbReference type="Proteomes" id="UP000321863"/>
    </source>
</evidence>
<name>A0A511YSC9_9FLAO</name>
<dbReference type="RefSeq" id="WP_146944481.1">
    <property type="nucleotide sequence ID" value="NZ_BJYJ01000046.1"/>
</dbReference>
<reference evidence="2 3" key="1">
    <citation type="submission" date="2019-07" db="EMBL/GenBank/DDBJ databases">
        <title>Whole genome shotgun sequence of Chryseobacterium hagamense NBRC 105253.</title>
        <authorList>
            <person name="Hosoyama A."/>
            <person name="Uohara A."/>
            <person name="Ohji S."/>
            <person name="Ichikawa N."/>
        </authorList>
    </citation>
    <scope>NUCLEOTIDE SEQUENCE [LARGE SCALE GENOMIC DNA]</scope>
    <source>
        <strain evidence="2 3">NBRC 105253</strain>
    </source>
</reference>
<dbReference type="OrthoDB" id="9981432at2"/>
<dbReference type="GO" id="GO:0051082">
    <property type="term" value="F:unfolded protein binding"/>
    <property type="evidence" value="ECO:0007669"/>
    <property type="project" value="InterPro"/>
</dbReference>
<evidence type="ECO:0008006" key="4">
    <source>
        <dbReference type="Google" id="ProtNLM"/>
    </source>
</evidence>
<evidence type="ECO:0000256" key="1">
    <source>
        <dbReference type="SAM" id="SignalP"/>
    </source>
</evidence>
<proteinExistence type="predicted"/>
<feature type="chain" id="PRO_5021713681" description="Outer membrane protein" evidence="1">
    <location>
        <begin position="20"/>
        <end position="180"/>
    </location>
</feature>
<dbReference type="Pfam" id="PF03938">
    <property type="entry name" value="OmpH"/>
    <property type="match status" value="1"/>
</dbReference>
<dbReference type="EMBL" id="BJYJ01000046">
    <property type="protein sequence ID" value="GEN78092.1"/>
    <property type="molecule type" value="Genomic_DNA"/>
</dbReference>
<keyword evidence="3" id="KW-1185">Reference proteome</keyword>
<dbReference type="InterPro" id="IPR005632">
    <property type="entry name" value="Chaperone_Skp"/>
</dbReference>
<accession>A0A511YSC9</accession>
<dbReference type="SUPFAM" id="SSF111384">
    <property type="entry name" value="OmpH-like"/>
    <property type="match status" value="1"/>
</dbReference>
<gene>
    <name evidence="2" type="ORF">CHA01nite_38320</name>
</gene>
<organism evidence="2 3">
    <name type="scientific">Chryseobacterium hagamense</name>
    <dbReference type="NCBI Taxonomy" id="395935"/>
    <lineage>
        <taxon>Bacteria</taxon>
        <taxon>Pseudomonadati</taxon>
        <taxon>Bacteroidota</taxon>
        <taxon>Flavobacteriia</taxon>
        <taxon>Flavobacteriales</taxon>
        <taxon>Weeksellaceae</taxon>
        <taxon>Chryseobacterium group</taxon>
        <taxon>Chryseobacterium</taxon>
    </lineage>
</organism>
<dbReference type="AlphaFoldDB" id="A0A511YSC9"/>
<dbReference type="Gene3D" id="3.30.910.20">
    <property type="entry name" value="Skp domain"/>
    <property type="match status" value="1"/>
</dbReference>
<sequence>MKLFTPVLLFLFYATMANAQTTAFISKDKLYPALKGFSARQASLDTLRLKLSQEIQEEEQTLQKKYESIINPYAPKQNETFESLRMRMNKTDAEKLKLLQDERKLHETRIKSYNNQISEQYSHEVKPYLEKAGQQIEAYAKKNKIDMIWYLEDVKPALPYYNSSKDITRIIAEEVNKMLP</sequence>
<keyword evidence="1" id="KW-0732">Signal</keyword>
<dbReference type="SMART" id="SM00935">
    <property type="entry name" value="OmpH"/>
    <property type="match status" value="1"/>
</dbReference>